<organism evidence="11 12">
    <name type="scientific">Zygotorulaspora mrakii</name>
    <name type="common">Zygosaccharomyces mrakii</name>
    <dbReference type="NCBI Taxonomy" id="42260"/>
    <lineage>
        <taxon>Eukaryota</taxon>
        <taxon>Fungi</taxon>
        <taxon>Dikarya</taxon>
        <taxon>Ascomycota</taxon>
        <taxon>Saccharomycotina</taxon>
        <taxon>Saccharomycetes</taxon>
        <taxon>Saccharomycetales</taxon>
        <taxon>Saccharomycetaceae</taxon>
        <taxon>Zygotorulaspora</taxon>
    </lineage>
</organism>
<dbReference type="SUPFAM" id="SSF51182">
    <property type="entry name" value="RmlC-like cupins"/>
    <property type="match status" value="1"/>
</dbReference>
<comment type="catalytic activity">
    <reaction evidence="8">
        <text>(S)-ureidoglycolate = urea + glyoxylate</text>
        <dbReference type="Rhea" id="RHEA:11304"/>
        <dbReference type="ChEBI" id="CHEBI:16199"/>
        <dbReference type="ChEBI" id="CHEBI:36655"/>
        <dbReference type="ChEBI" id="CHEBI:57296"/>
        <dbReference type="EC" id="4.3.2.3"/>
    </reaction>
</comment>
<evidence type="ECO:0000256" key="2">
    <source>
        <dbReference type="ARBA" id="ARBA00011738"/>
    </source>
</evidence>
<evidence type="ECO:0000256" key="9">
    <source>
        <dbReference type="ARBA" id="ARBA00055977"/>
    </source>
</evidence>
<evidence type="ECO:0000256" key="6">
    <source>
        <dbReference type="ARBA" id="ARBA00023239"/>
    </source>
</evidence>
<evidence type="ECO:0000256" key="5">
    <source>
        <dbReference type="ARBA" id="ARBA00022631"/>
    </source>
</evidence>
<dbReference type="InterPro" id="IPR011051">
    <property type="entry name" value="RmlC_Cupin_sf"/>
</dbReference>
<dbReference type="InterPro" id="IPR047233">
    <property type="entry name" value="UAH_cupin"/>
</dbReference>
<evidence type="ECO:0000256" key="4">
    <source>
        <dbReference type="ARBA" id="ARBA00019751"/>
    </source>
</evidence>
<comment type="subunit">
    <text evidence="2">Homodimer.</text>
</comment>
<dbReference type="Pfam" id="PF04115">
    <property type="entry name" value="Ureidogly_lyase"/>
    <property type="match status" value="1"/>
</dbReference>
<evidence type="ECO:0000313" key="11">
    <source>
        <dbReference type="EMBL" id="QLG74967.1"/>
    </source>
</evidence>
<dbReference type="RefSeq" id="XP_037146692.1">
    <property type="nucleotide sequence ID" value="XM_037290797.1"/>
</dbReference>
<protein>
    <recommendedName>
        <fullName evidence="4">Ureidoglycolate lyase</fullName>
        <ecNumber evidence="3">4.3.2.3</ecNumber>
    </recommendedName>
    <alternativeName>
        <fullName evidence="7">Ureidoglycolatase</fullName>
    </alternativeName>
</protein>
<proteinExistence type="inferred from homology"/>
<accession>A0A7H9B8M5</accession>
<dbReference type="GO" id="GO:0000256">
    <property type="term" value="P:allantoin catabolic process"/>
    <property type="evidence" value="ECO:0007669"/>
    <property type="project" value="InterPro"/>
</dbReference>
<dbReference type="Proteomes" id="UP000509704">
    <property type="component" value="Chromosome 8"/>
</dbReference>
<evidence type="ECO:0000256" key="10">
    <source>
        <dbReference type="ARBA" id="ARBA00061337"/>
    </source>
</evidence>
<dbReference type="PANTHER" id="PTHR21221:SF1">
    <property type="entry name" value="UREIDOGLYCOLATE LYASE"/>
    <property type="match status" value="1"/>
</dbReference>
<dbReference type="GO" id="GO:0004848">
    <property type="term" value="F:ureidoglycolate hydrolase activity"/>
    <property type="evidence" value="ECO:0007669"/>
    <property type="project" value="InterPro"/>
</dbReference>
<dbReference type="GO" id="GO:0006144">
    <property type="term" value="P:purine nucleobase metabolic process"/>
    <property type="evidence" value="ECO:0007669"/>
    <property type="project" value="UniProtKB-KW"/>
</dbReference>
<comment type="similarity">
    <text evidence="10">Belongs to the ureidoglycolate lyase family.</text>
</comment>
<dbReference type="CDD" id="cd20298">
    <property type="entry name" value="cupin_UAH"/>
    <property type="match status" value="1"/>
</dbReference>
<reference evidence="11 12" key="1">
    <citation type="submission" date="2020-07" db="EMBL/GenBank/DDBJ databases">
        <title>The yeast mating-type switching endonuclease HO is a domesticated member of an unorthodox homing genetic element family.</title>
        <authorList>
            <person name="Coughlan A.Y."/>
            <person name="Lombardi L."/>
            <person name="Braun-Galleani S."/>
            <person name="Martos A.R."/>
            <person name="Galeote V."/>
            <person name="Bigey F."/>
            <person name="Dequin S."/>
            <person name="Byrne K.P."/>
            <person name="Wolfe K.H."/>
        </authorList>
    </citation>
    <scope>NUCLEOTIDE SEQUENCE [LARGE SCALE GENOMIC DNA]</scope>
    <source>
        <strain evidence="11 12">NRRL Y-6702</strain>
    </source>
</reference>
<dbReference type="AlphaFoldDB" id="A0A7H9B8M5"/>
<keyword evidence="6" id="KW-0456">Lyase</keyword>
<dbReference type="GeneID" id="59238770"/>
<sequence length="203" mass="22587">MPIEACANPLTIKAFSPYGSIISPGEEVAKLDQSAKNANQGTAIKLLQVSKVQNPAPVSCPPNWNLFRCFPKPHLQARFKATQSSRKVQHSINVLEMHPHSSQTFLPMGRPEDEISYLVVVALEYKTTAKPDLSTLKAFLCRGNQAVTYGAGIWHAPMIVLGQQEYVDFGVLIYEFLDEHAPEKDCVETHYADSEITIELFID</sequence>
<keyword evidence="5" id="KW-0659">Purine metabolism</keyword>
<dbReference type="PANTHER" id="PTHR21221">
    <property type="entry name" value="UREIDOGLYCOLATE HYDROLASE"/>
    <property type="match status" value="1"/>
</dbReference>
<dbReference type="FunFam" id="2.60.120.480:FF:000003">
    <property type="entry name" value="Ureidoglycolate hydrolase"/>
    <property type="match status" value="1"/>
</dbReference>
<dbReference type="GO" id="GO:0050385">
    <property type="term" value="F:ureidoglycolate lyase activity"/>
    <property type="evidence" value="ECO:0007669"/>
    <property type="project" value="UniProtKB-EC"/>
</dbReference>
<dbReference type="InterPro" id="IPR007247">
    <property type="entry name" value="Ureidogly_lyase"/>
</dbReference>
<dbReference type="OrthoDB" id="10266039at2759"/>
<evidence type="ECO:0000256" key="7">
    <source>
        <dbReference type="ARBA" id="ARBA00030302"/>
    </source>
</evidence>
<name>A0A7H9B8M5_ZYGMR</name>
<gene>
    <name evidence="11" type="ORF">HG535_0H02940</name>
</gene>
<keyword evidence="12" id="KW-1185">Reference proteome</keyword>
<dbReference type="EC" id="4.3.2.3" evidence="3"/>
<comment type="function">
    <text evidence="9">Catalyzes the catabolism of the allantoin degradation intermediate (S)-ureidoglycolate, generating urea and glyoxylate. Involved in the utilization of allantoin as secondary nitrogen source when primary sources are limiting.</text>
</comment>
<evidence type="ECO:0000256" key="3">
    <source>
        <dbReference type="ARBA" id="ARBA00012341"/>
    </source>
</evidence>
<comment type="pathway">
    <text evidence="1">Nitrogen metabolism; (S)-allantoin degradation.</text>
</comment>
<evidence type="ECO:0000256" key="8">
    <source>
        <dbReference type="ARBA" id="ARBA00047684"/>
    </source>
</evidence>
<dbReference type="InterPro" id="IPR024060">
    <property type="entry name" value="Ureidoglycolate_lyase_dom_sf"/>
</dbReference>
<dbReference type="EMBL" id="CP058611">
    <property type="protein sequence ID" value="QLG74967.1"/>
    <property type="molecule type" value="Genomic_DNA"/>
</dbReference>
<evidence type="ECO:0000313" key="12">
    <source>
        <dbReference type="Proteomes" id="UP000509704"/>
    </source>
</evidence>
<evidence type="ECO:0000256" key="1">
    <source>
        <dbReference type="ARBA" id="ARBA00004780"/>
    </source>
</evidence>
<dbReference type="KEGG" id="zmk:HG535_0H02940"/>
<dbReference type="Gene3D" id="2.60.120.480">
    <property type="entry name" value="Ureidoglycolate hydrolase"/>
    <property type="match status" value="1"/>
</dbReference>